<sequence length="583" mass="63792">MGFFSSRRAEHFDSNLQDESNVLRALRSRFYGKGKGKERDIDGDSLSNSHSPTSFASPHAPYVEKQSFSTSRPRVSKDSHWAGTSTSASRPQHDDHVDEATNPRSSADVLTITLAQRLNELATANAEGLLSDEEYRLLRQNLFERFTTGSSVPTETPLVPMNNTMRVNADLRTSISSSHDRRSSSQYHLQSSRTSSLQSKKSISSTVTSLLRRATSRRIVSLPNDPQASDTMSVFSKASTTERNGTTPRTISSQTSDSSLRDHSRLRSRRTVAGASTDERLMTLSTRSTSLRRGRKRSGSSAPPSAFPGSPRSVDTSAHLALLDGLPNDDDLETSKDIRTQLELVEAEGRRLLDAFNGLELSTLTGRTRRPHMRPPIPLSTSQNILSPTASERRSMRGARDPDAMSFVSGGSIRTTHSMKRSPSDRRIPPVPSSATLGSQHKSVSRKGSMSSMSSRGRPGIGTLSGLSSQLGLASSSSVNLTKSSAHLPLATVAEAESPPMGHRLSVTEDSRWTGAGSDTLSPTASMHSSRIMNEDDDIRAIEAELVDIRTRRAEVTARYEARLEYLRARLKGAELREKVMRK</sequence>
<feature type="compositionally biased region" description="Polar residues" evidence="2">
    <location>
        <begin position="45"/>
        <end position="56"/>
    </location>
</feature>
<name>A0A8H7U3W5_9APHY</name>
<feature type="compositionally biased region" description="Low complexity" evidence="2">
    <location>
        <begin position="299"/>
        <end position="313"/>
    </location>
</feature>
<feature type="compositionally biased region" description="Low complexity" evidence="2">
    <location>
        <begin position="446"/>
        <end position="464"/>
    </location>
</feature>
<feature type="region of interest" description="Disordered" evidence="2">
    <location>
        <begin position="368"/>
        <end position="464"/>
    </location>
</feature>
<proteinExistence type="predicted"/>
<keyword evidence="1" id="KW-0175">Coiled coil</keyword>
<feature type="region of interest" description="Disordered" evidence="2">
    <location>
        <begin position="174"/>
        <end position="204"/>
    </location>
</feature>
<dbReference type="Proteomes" id="UP000639403">
    <property type="component" value="Unassembled WGS sequence"/>
</dbReference>
<feature type="compositionally biased region" description="Low complexity" evidence="2">
    <location>
        <begin position="189"/>
        <end position="204"/>
    </location>
</feature>
<feature type="compositionally biased region" description="Polar residues" evidence="2">
    <location>
        <begin position="379"/>
        <end position="390"/>
    </location>
</feature>
<dbReference type="AlphaFoldDB" id="A0A8H7U3W5"/>
<dbReference type="EMBL" id="JADOXO010000050">
    <property type="protein sequence ID" value="KAF9816891.1"/>
    <property type="molecule type" value="Genomic_DNA"/>
</dbReference>
<feature type="compositionally biased region" description="Polar residues" evidence="2">
    <location>
        <begin position="224"/>
        <end position="255"/>
    </location>
</feature>
<feature type="compositionally biased region" description="Basic and acidic residues" evidence="2">
    <location>
        <begin position="391"/>
        <end position="403"/>
    </location>
</feature>
<feature type="coiled-coil region" evidence="1">
    <location>
        <begin position="539"/>
        <end position="577"/>
    </location>
</feature>
<gene>
    <name evidence="3" type="ORF">IEO21_03765</name>
</gene>
<accession>A0A8H7U3W5</accession>
<feature type="compositionally biased region" description="Basic and acidic residues" evidence="2">
    <location>
        <begin position="91"/>
        <end position="101"/>
    </location>
</feature>
<evidence type="ECO:0000256" key="1">
    <source>
        <dbReference type="SAM" id="Coils"/>
    </source>
</evidence>
<protein>
    <submittedName>
        <fullName evidence="3">Uncharacterized protein</fullName>
    </submittedName>
</protein>
<reference evidence="3" key="2">
    <citation type="journal article" name="Front. Microbiol.">
        <title>Degradative Capacity of Two Strains of Rhodonia placenta: From Phenotype to Genotype.</title>
        <authorList>
            <person name="Kolle M."/>
            <person name="Horta M.A.C."/>
            <person name="Nowrousian M."/>
            <person name="Ohm R.A."/>
            <person name="Benz J.P."/>
            <person name="Pilgard A."/>
        </authorList>
    </citation>
    <scope>NUCLEOTIDE SEQUENCE</scope>
    <source>
        <strain evidence="3">FPRL280</strain>
    </source>
</reference>
<feature type="region of interest" description="Disordered" evidence="2">
    <location>
        <begin position="218"/>
        <end position="315"/>
    </location>
</feature>
<organism evidence="3 4">
    <name type="scientific">Rhodonia placenta</name>
    <dbReference type="NCBI Taxonomy" id="104341"/>
    <lineage>
        <taxon>Eukaryota</taxon>
        <taxon>Fungi</taxon>
        <taxon>Dikarya</taxon>
        <taxon>Basidiomycota</taxon>
        <taxon>Agaricomycotina</taxon>
        <taxon>Agaricomycetes</taxon>
        <taxon>Polyporales</taxon>
        <taxon>Adustoporiaceae</taxon>
        <taxon>Rhodonia</taxon>
    </lineage>
</organism>
<feature type="region of interest" description="Disordered" evidence="2">
    <location>
        <begin position="33"/>
        <end position="104"/>
    </location>
</feature>
<comment type="caution">
    <text evidence="3">The sequence shown here is derived from an EMBL/GenBank/DDBJ whole genome shotgun (WGS) entry which is preliminary data.</text>
</comment>
<evidence type="ECO:0000313" key="3">
    <source>
        <dbReference type="EMBL" id="KAF9816891.1"/>
    </source>
</evidence>
<evidence type="ECO:0000313" key="4">
    <source>
        <dbReference type="Proteomes" id="UP000639403"/>
    </source>
</evidence>
<evidence type="ECO:0000256" key="2">
    <source>
        <dbReference type="SAM" id="MobiDB-lite"/>
    </source>
</evidence>
<reference evidence="3" key="1">
    <citation type="submission" date="2020-11" db="EMBL/GenBank/DDBJ databases">
        <authorList>
            <person name="Koelle M."/>
            <person name="Horta M.A.C."/>
            <person name="Nowrousian M."/>
            <person name="Ohm R.A."/>
            <person name="Benz P."/>
            <person name="Pilgard A."/>
        </authorList>
    </citation>
    <scope>NUCLEOTIDE SEQUENCE</scope>
    <source>
        <strain evidence="3">FPRL280</strain>
    </source>
</reference>